<keyword evidence="1" id="KW-0472">Membrane</keyword>
<dbReference type="AlphaFoldDB" id="A0A0G0J8E9"/>
<keyword evidence="1" id="KW-0812">Transmembrane</keyword>
<evidence type="ECO:0000313" key="3">
    <source>
        <dbReference type="Proteomes" id="UP000034235"/>
    </source>
</evidence>
<dbReference type="EMBL" id="LBUP01000026">
    <property type="protein sequence ID" value="KKQ63808.1"/>
    <property type="molecule type" value="Genomic_DNA"/>
</dbReference>
<evidence type="ECO:0000313" key="2">
    <source>
        <dbReference type="EMBL" id="KKQ63808.1"/>
    </source>
</evidence>
<dbReference type="Pfam" id="PF13413">
    <property type="entry name" value="HTH_25"/>
    <property type="match status" value="1"/>
</dbReference>
<sequence>MLSVGTILKREREKKGLLLIDIEKQMKVREKYLKAIEEEDWDFFSSKIYITGILKNYSRVLNLDHKKILAFFRRDYEKKEEVKFKRKVSSDSLTSETKKFLKLGLIILILFFISYFIYQLKVYFSPPNFTLLNPNIKNFTIEKSVKISGKTDRDTAIVIAGERVYQNKEGIFTYDYSLNEGENKLIINLTGANGKKTMVEKTFFKKTP</sequence>
<dbReference type="GO" id="GO:0003677">
    <property type="term" value="F:DNA binding"/>
    <property type="evidence" value="ECO:0007669"/>
    <property type="project" value="InterPro"/>
</dbReference>
<organism evidence="2 3">
    <name type="scientific">Candidatus Daviesbacteria bacterium GW2011_GWA2_38_24</name>
    <dbReference type="NCBI Taxonomy" id="1618422"/>
    <lineage>
        <taxon>Bacteria</taxon>
        <taxon>Candidatus Daviesiibacteriota</taxon>
    </lineage>
</organism>
<dbReference type="PANTHER" id="PTHR34475:SF1">
    <property type="entry name" value="CYTOSKELETON PROTEIN RODZ"/>
    <property type="match status" value="1"/>
</dbReference>
<comment type="caution">
    <text evidence="2">The sequence shown here is derived from an EMBL/GenBank/DDBJ whole genome shotgun (WGS) entry which is preliminary data.</text>
</comment>
<dbReference type="PANTHER" id="PTHR34475">
    <property type="match status" value="1"/>
</dbReference>
<proteinExistence type="predicted"/>
<keyword evidence="1" id="KW-1133">Transmembrane helix</keyword>
<evidence type="ECO:0008006" key="4">
    <source>
        <dbReference type="Google" id="ProtNLM"/>
    </source>
</evidence>
<dbReference type="InterPro" id="IPR013783">
    <property type="entry name" value="Ig-like_fold"/>
</dbReference>
<dbReference type="InterPro" id="IPR010982">
    <property type="entry name" value="Lambda_DNA-bd_dom_sf"/>
</dbReference>
<evidence type="ECO:0000256" key="1">
    <source>
        <dbReference type="SAM" id="Phobius"/>
    </source>
</evidence>
<name>A0A0G0J8E9_9BACT</name>
<gene>
    <name evidence="2" type="ORF">US86_C0026G0004</name>
</gene>
<accession>A0A0G0J8E9</accession>
<dbReference type="Gene3D" id="2.60.40.10">
    <property type="entry name" value="Immunoglobulins"/>
    <property type="match status" value="1"/>
</dbReference>
<protein>
    <recommendedName>
        <fullName evidence="4">Transcriptional regulator, XRE family</fullName>
    </recommendedName>
</protein>
<reference evidence="2 3" key="1">
    <citation type="journal article" date="2015" name="Nature">
        <title>rRNA introns, odd ribosomes, and small enigmatic genomes across a large radiation of phyla.</title>
        <authorList>
            <person name="Brown C.T."/>
            <person name="Hug L.A."/>
            <person name="Thomas B.C."/>
            <person name="Sharon I."/>
            <person name="Castelle C.J."/>
            <person name="Singh A."/>
            <person name="Wilkins M.J."/>
            <person name="Williams K.H."/>
            <person name="Banfield J.F."/>
        </authorList>
    </citation>
    <scope>NUCLEOTIDE SEQUENCE [LARGE SCALE GENOMIC DNA]</scope>
</reference>
<dbReference type="Proteomes" id="UP000034235">
    <property type="component" value="Unassembled WGS sequence"/>
</dbReference>
<dbReference type="Gene3D" id="1.10.260.40">
    <property type="entry name" value="lambda repressor-like DNA-binding domains"/>
    <property type="match status" value="1"/>
</dbReference>
<dbReference type="InterPro" id="IPR050400">
    <property type="entry name" value="Bact_Cytoskel_RodZ"/>
</dbReference>
<feature type="transmembrane region" description="Helical" evidence="1">
    <location>
        <begin position="100"/>
        <end position="118"/>
    </location>
</feature>